<name>A0A898KAM8_9CAUD</name>
<dbReference type="EMBL" id="MW544066">
    <property type="protein sequence ID" value="QSJ04004.1"/>
    <property type="molecule type" value="Genomic_DNA"/>
</dbReference>
<proteinExistence type="predicted"/>
<dbReference type="GeneID" id="65133642"/>
<feature type="region of interest" description="Disordered" evidence="1">
    <location>
        <begin position="96"/>
        <end position="123"/>
    </location>
</feature>
<keyword evidence="3" id="KW-1185">Reference proteome</keyword>
<dbReference type="Proteomes" id="UP000662760">
    <property type="component" value="Segment"/>
</dbReference>
<accession>A0A898KAM8</accession>
<dbReference type="KEGG" id="vg:65133642"/>
<evidence type="ECO:0000313" key="3">
    <source>
        <dbReference type="Proteomes" id="UP000662760"/>
    </source>
</evidence>
<reference evidence="2" key="1">
    <citation type="submission" date="2021-01" db="EMBL/GenBank/DDBJ databases">
        <authorList>
            <person name="Shang Y."/>
        </authorList>
    </citation>
    <scope>NUCLEOTIDE SEQUENCE</scope>
</reference>
<organism evidence="2 3">
    <name type="scientific">Salmonella phage vB_SalP_TR2</name>
    <dbReference type="NCBI Taxonomy" id="2812854"/>
    <lineage>
        <taxon>Viruses</taxon>
        <taxon>Duplodnaviria</taxon>
        <taxon>Heunggongvirae</taxon>
        <taxon>Uroviricota</taxon>
        <taxon>Caudoviricetes</taxon>
        <taxon>Schitoviridae</taxon>
        <taxon>Triduovirus</taxon>
        <taxon>Triduovirus Tr2</taxon>
    </lineage>
</organism>
<protein>
    <submittedName>
        <fullName evidence="2">Uncharacterized protein</fullName>
    </submittedName>
</protein>
<sequence>MIRIGRVMIMFFAANPDEEREVVIKGLYGNQIWVQYIETGTDEVLDTHLVRFKDMYREFAYTPEHSFIGRNPTPDAEAGDEWLMWEAESGNWYVVEDPTNPMQEKVDETQSPLHSKPEHPTIQ</sequence>
<evidence type="ECO:0000313" key="2">
    <source>
        <dbReference type="EMBL" id="QSJ04004.1"/>
    </source>
</evidence>
<evidence type="ECO:0000256" key="1">
    <source>
        <dbReference type="SAM" id="MobiDB-lite"/>
    </source>
</evidence>
<dbReference type="RefSeq" id="YP_010115038.1">
    <property type="nucleotide sequence ID" value="NC_055921.1"/>
</dbReference>